<evidence type="ECO:0000256" key="3">
    <source>
        <dbReference type="ARBA" id="ARBA00023125"/>
    </source>
</evidence>
<reference evidence="6 9" key="2">
    <citation type="submission" date="2023-11" db="EMBL/GenBank/DDBJ databases">
        <title>Plant-associative lifestyle of Vibrio porteresiae and its evolutionary dynamics.</title>
        <authorList>
            <person name="Rameshkumar N."/>
            <person name="Kirti K."/>
        </authorList>
    </citation>
    <scope>NUCLEOTIDE SEQUENCE [LARGE SCALE GENOMIC DNA]</scope>
    <source>
        <strain evidence="6 9">MSSRF38</strain>
    </source>
</reference>
<dbReference type="PANTHER" id="PTHR30537">
    <property type="entry name" value="HTH-TYPE TRANSCRIPTIONAL REGULATOR"/>
    <property type="match status" value="1"/>
</dbReference>
<dbReference type="Pfam" id="PF03466">
    <property type="entry name" value="LysR_substrate"/>
    <property type="match status" value="1"/>
</dbReference>
<dbReference type="PROSITE" id="PS50931">
    <property type="entry name" value="HTH_LYSR"/>
    <property type="match status" value="1"/>
</dbReference>
<reference evidence="7 8" key="1">
    <citation type="submission" date="2017-05" db="EMBL/GenBank/DDBJ databases">
        <authorList>
            <person name="Song R."/>
            <person name="Chenine A.L."/>
            <person name="Ruprecht R.M."/>
        </authorList>
    </citation>
    <scope>NUCLEOTIDE SEQUENCE [LARGE SCALE GENOMIC DNA]</scope>
    <source>
        <strain evidence="7 8">CECT 7927</strain>
    </source>
</reference>
<dbReference type="Gene3D" id="1.10.10.10">
    <property type="entry name" value="Winged helix-like DNA-binding domain superfamily/Winged helix DNA-binding domain"/>
    <property type="match status" value="1"/>
</dbReference>
<protein>
    <submittedName>
        <fullName evidence="7">HTH-type transcriptional regulator DmlR</fullName>
    </submittedName>
    <submittedName>
        <fullName evidence="6">LysR family transcriptional regulator</fullName>
    </submittedName>
</protein>
<dbReference type="SUPFAM" id="SSF46785">
    <property type="entry name" value="Winged helix' DNA-binding domain"/>
    <property type="match status" value="1"/>
</dbReference>
<dbReference type="RefSeq" id="WP_087482733.1">
    <property type="nucleotide sequence ID" value="NZ_AP024883.1"/>
</dbReference>
<keyword evidence="9" id="KW-1185">Reference proteome</keyword>
<dbReference type="InterPro" id="IPR036388">
    <property type="entry name" value="WH-like_DNA-bd_sf"/>
</dbReference>
<dbReference type="GO" id="GO:0006351">
    <property type="term" value="P:DNA-templated transcription"/>
    <property type="evidence" value="ECO:0007669"/>
    <property type="project" value="TreeGrafter"/>
</dbReference>
<dbReference type="OrthoDB" id="9786526at2"/>
<dbReference type="EMBL" id="JAWRCO010000001">
    <property type="protein sequence ID" value="MDW6002376.1"/>
    <property type="molecule type" value="Genomic_DNA"/>
</dbReference>
<dbReference type="GO" id="GO:0003700">
    <property type="term" value="F:DNA-binding transcription factor activity"/>
    <property type="evidence" value="ECO:0007669"/>
    <property type="project" value="InterPro"/>
</dbReference>
<dbReference type="InterPro" id="IPR005119">
    <property type="entry name" value="LysR_subst-bd"/>
</dbReference>
<dbReference type="PANTHER" id="PTHR30537:SF35">
    <property type="entry name" value="TRANSCRIPTIONAL REGULATORY PROTEIN"/>
    <property type="match status" value="1"/>
</dbReference>
<evidence type="ECO:0000313" key="9">
    <source>
        <dbReference type="Proteomes" id="UP001283366"/>
    </source>
</evidence>
<evidence type="ECO:0000313" key="8">
    <source>
        <dbReference type="Proteomes" id="UP000196125"/>
    </source>
</evidence>
<dbReference type="Pfam" id="PF00126">
    <property type="entry name" value="HTH_1"/>
    <property type="match status" value="1"/>
</dbReference>
<dbReference type="InterPro" id="IPR000847">
    <property type="entry name" value="LysR_HTH_N"/>
</dbReference>
<dbReference type="Proteomes" id="UP000196125">
    <property type="component" value="Unassembled WGS sequence"/>
</dbReference>
<dbReference type="InterPro" id="IPR036390">
    <property type="entry name" value="WH_DNA-bd_sf"/>
</dbReference>
<dbReference type="EMBL" id="FXXI01000012">
    <property type="protein sequence ID" value="SMS02725.1"/>
    <property type="molecule type" value="Genomic_DNA"/>
</dbReference>
<name>A0A1Y6IYH6_9VIBR</name>
<evidence type="ECO:0000256" key="1">
    <source>
        <dbReference type="ARBA" id="ARBA00009437"/>
    </source>
</evidence>
<evidence type="ECO:0000256" key="4">
    <source>
        <dbReference type="ARBA" id="ARBA00023163"/>
    </source>
</evidence>
<keyword evidence="4" id="KW-0804">Transcription</keyword>
<dbReference type="CDD" id="cd08422">
    <property type="entry name" value="PBP2_CrgA_like"/>
    <property type="match status" value="1"/>
</dbReference>
<evidence type="ECO:0000256" key="2">
    <source>
        <dbReference type="ARBA" id="ARBA00023015"/>
    </source>
</evidence>
<dbReference type="InterPro" id="IPR058163">
    <property type="entry name" value="LysR-type_TF_proteobact-type"/>
</dbReference>
<feature type="domain" description="HTH lysR-type" evidence="5">
    <location>
        <begin position="1"/>
        <end position="59"/>
    </location>
</feature>
<dbReference type="GO" id="GO:0043565">
    <property type="term" value="F:sequence-specific DNA binding"/>
    <property type="evidence" value="ECO:0007669"/>
    <property type="project" value="TreeGrafter"/>
</dbReference>
<dbReference type="Gene3D" id="3.40.190.290">
    <property type="match status" value="1"/>
</dbReference>
<dbReference type="SUPFAM" id="SSF53850">
    <property type="entry name" value="Periplasmic binding protein-like II"/>
    <property type="match status" value="1"/>
</dbReference>
<keyword evidence="3" id="KW-0238">DNA-binding</keyword>
<sequence>MDLLDGLKAFVATAQTGSFTDAAERLGISNRLTSKYVAQLEERVGARLLQRTTRKVGLTPTGQELLAHAPVLLDQLDNLLGTVSEQSKGLSGLLRIAAPVTFGEMYINDMLARFAALHPALSIDLRLNDSHVDLATDGFDLAFRIGLPEVTTLKARKLGEITSVLVASPDYLANRGTPATPDELGEHTCIIDTNRKNSARWTFYQDQAEYPFTPPRHLMVNSARIARDWALHGHGIALCPNFVLQKDIEAGTLIPLLNDYSMKTHPLCAMYLSGNIMPRKVRALIDFAVDDFQQR</sequence>
<organism evidence="7 8">
    <name type="scientific">Vibrio mangrovi</name>
    <dbReference type="NCBI Taxonomy" id="474394"/>
    <lineage>
        <taxon>Bacteria</taxon>
        <taxon>Pseudomonadati</taxon>
        <taxon>Pseudomonadota</taxon>
        <taxon>Gammaproteobacteria</taxon>
        <taxon>Vibrionales</taxon>
        <taxon>Vibrionaceae</taxon>
        <taxon>Vibrio</taxon>
    </lineage>
</organism>
<accession>A0A1Y6IYH6</accession>
<evidence type="ECO:0000259" key="5">
    <source>
        <dbReference type="PROSITE" id="PS50931"/>
    </source>
</evidence>
<keyword evidence="2" id="KW-0805">Transcription regulation</keyword>
<dbReference type="AlphaFoldDB" id="A0A1Y6IYH6"/>
<gene>
    <name evidence="7" type="primary">dmlR_20</name>
    <name evidence="6" type="ORF">SBX37_05790</name>
    <name evidence="7" type="ORF">VIM7927_04062</name>
</gene>
<proteinExistence type="inferred from homology"/>
<dbReference type="Proteomes" id="UP001283366">
    <property type="component" value="Unassembled WGS sequence"/>
</dbReference>
<evidence type="ECO:0000313" key="7">
    <source>
        <dbReference type="EMBL" id="SMS02725.1"/>
    </source>
</evidence>
<evidence type="ECO:0000313" key="6">
    <source>
        <dbReference type="EMBL" id="MDW6002376.1"/>
    </source>
</evidence>
<dbReference type="FunFam" id="1.10.10.10:FF:000001">
    <property type="entry name" value="LysR family transcriptional regulator"/>
    <property type="match status" value="1"/>
</dbReference>
<comment type="similarity">
    <text evidence="1">Belongs to the LysR transcriptional regulatory family.</text>
</comment>